<proteinExistence type="predicted"/>
<feature type="region of interest" description="Disordered" evidence="1">
    <location>
        <begin position="1"/>
        <end position="102"/>
    </location>
</feature>
<dbReference type="EMBL" id="UASJ01000013">
    <property type="protein sequence ID" value="SQC02266.1"/>
    <property type="molecule type" value="Genomic_DNA"/>
</dbReference>
<evidence type="ECO:0000313" key="2">
    <source>
        <dbReference type="EMBL" id="SQC02266.1"/>
    </source>
</evidence>
<feature type="compositionally biased region" description="Polar residues" evidence="1">
    <location>
        <begin position="90"/>
        <end position="102"/>
    </location>
</feature>
<reference evidence="2 3" key="1">
    <citation type="submission" date="2018-06" db="EMBL/GenBank/DDBJ databases">
        <authorList>
            <consortium name="Pathogen Informatics"/>
            <person name="Doyle S."/>
        </authorList>
    </citation>
    <scope>NUCLEOTIDE SEQUENCE [LARGE SCALE GENOMIC DNA]</scope>
    <source>
        <strain evidence="2 3">NCTC11820</strain>
    </source>
</reference>
<evidence type="ECO:0000256" key="1">
    <source>
        <dbReference type="SAM" id="MobiDB-lite"/>
    </source>
</evidence>
<feature type="compositionally biased region" description="Polar residues" evidence="1">
    <location>
        <begin position="1"/>
        <end position="16"/>
    </location>
</feature>
<gene>
    <name evidence="2" type="ORF">NCTC11820_02154</name>
</gene>
<organism evidence="2 3">
    <name type="scientific">Mobiluncus curtisii</name>
    <dbReference type="NCBI Taxonomy" id="2051"/>
    <lineage>
        <taxon>Bacteria</taxon>
        <taxon>Bacillati</taxon>
        <taxon>Actinomycetota</taxon>
        <taxon>Actinomycetes</taxon>
        <taxon>Actinomycetales</taxon>
        <taxon>Actinomycetaceae</taxon>
        <taxon>Mobiluncus</taxon>
    </lineage>
</organism>
<dbReference type="Proteomes" id="UP000250245">
    <property type="component" value="Unassembled WGS sequence"/>
</dbReference>
<sequence length="102" mass="10958">MSDNQKNNAKPETNGTEIPVPPPLPGTEKKSLFAGATAEEMFPKNDLNPGGSQEYDDADFTEPQAPREETLPDPVAIARADALGSKLKRTNPQIRLTTSPSP</sequence>
<accession>A0A2X3BSD6</accession>
<protein>
    <submittedName>
        <fullName evidence="2">Uncharacterized protein</fullName>
    </submittedName>
</protein>
<name>A0A2X3BSD6_9ACTO</name>
<dbReference type="AlphaFoldDB" id="A0A2X3BSD6"/>
<evidence type="ECO:0000313" key="3">
    <source>
        <dbReference type="Proteomes" id="UP000250245"/>
    </source>
</evidence>